<organism evidence="1 2">
    <name type="scientific">Dolosigranulum pigrum</name>
    <dbReference type="NCBI Taxonomy" id="29394"/>
    <lineage>
        <taxon>Bacteria</taxon>
        <taxon>Bacillati</taxon>
        <taxon>Bacillota</taxon>
        <taxon>Bacilli</taxon>
        <taxon>Lactobacillales</taxon>
        <taxon>Carnobacteriaceae</taxon>
        <taxon>Dolosigranulum</taxon>
    </lineage>
</organism>
<protein>
    <submittedName>
        <fullName evidence="1">Uncharacterized protein</fullName>
    </submittedName>
</protein>
<gene>
    <name evidence="1" type="ORF">BWX42_08560</name>
</gene>
<dbReference type="EMBL" id="MUYF01000003">
    <property type="protein sequence ID" value="OOL81739.1"/>
    <property type="molecule type" value="Genomic_DNA"/>
</dbReference>
<dbReference type="AlphaFoldDB" id="A0A1S8KPT4"/>
<evidence type="ECO:0000313" key="2">
    <source>
        <dbReference type="Proteomes" id="UP000190409"/>
    </source>
</evidence>
<comment type="caution">
    <text evidence="1">The sequence shown here is derived from an EMBL/GenBank/DDBJ whole genome shotgun (WGS) entry which is preliminary data.</text>
</comment>
<dbReference type="Proteomes" id="UP000190409">
    <property type="component" value="Unassembled WGS sequence"/>
</dbReference>
<name>A0A1S8KPT4_9LACT</name>
<proteinExistence type="predicted"/>
<reference evidence="1 2" key="1">
    <citation type="submission" date="2017-01" db="EMBL/GenBank/DDBJ databases">
        <title>Complete Genome Sequence of Dolosigranulum pigrum isolated from a Patient with interstitial lung disease.</title>
        <authorList>
            <person name="Mukhopadhyay R."/>
            <person name="Joaquin J."/>
            <person name="Hogue R."/>
            <person name="Fitzgerald S."/>
            <person name="Jospin G."/>
            <person name="Eisen J.A."/>
            <person name="Chaturvedi V."/>
        </authorList>
    </citation>
    <scope>NUCLEOTIDE SEQUENCE [LARGE SCALE GENOMIC DNA]</scope>
    <source>
        <strain evidence="1 2">15S00348</strain>
    </source>
</reference>
<sequence length="216" mass="24589">MIEVLQVKFLLMTRRLGLEKLWQSLIVHGFILLPVVIVKGLSLLLPNQFRVASFALLAIVFLGGSQWGVSTITQDEQRMKIFFSGLGLKKIERFYRWRKPVSLMILTATLLFPASFSPSAIAFYLFLLVVYLSVVCLELASTLVFRKHPAKKINAFFRVGYFGLHYLIIDDIEVIHEWLIQFDGTPMLIGLLSLGIILVSVNLYATLNIPRKMDNV</sequence>
<evidence type="ECO:0000313" key="1">
    <source>
        <dbReference type="EMBL" id="OOL81739.1"/>
    </source>
</evidence>
<dbReference type="RefSeq" id="WP_077863149.1">
    <property type="nucleotide sequence ID" value="NZ_CP040417.1"/>
</dbReference>
<accession>A0A1S8KPT4</accession>